<dbReference type="GO" id="GO:0008270">
    <property type="term" value="F:zinc ion binding"/>
    <property type="evidence" value="ECO:0007669"/>
    <property type="project" value="UniProtKB-KW"/>
</dbReference>
<dbReference type="Proteomes" id="UP000228934">
    <property type="component" value="Unassembled WGS sequence"/>
</dbReference>
<evidence type="ECO:0000259" key="10">
    <source>
        <dbReference type="PROSITE" id="PS50003"/>
    </source>
</evidence>
<keyword evidence="2" id="KW-0963">Cytoplasm</keyword>
<evidence type="ECO:0000256" key="6">
    <source>
        <dbReference type="ARBA" id="ARBA00022771"/>
    </source>
</evidence>
<dbReference type="PANTHER" id="PTHR13944:SF22">
    <property type="entry name" value="RHO GUANINE NUCLEOTIDE EXCHANGE FACTOR 28"/>
    <property type="match status" value="1"/>
</dbReference>
<evidence type="ECO:0008006" key="14">
    <source>
        <dbReference type="Google" id="ProtNLM"/>
    </source>
</evidence>
<evidence type="ECO:0000256" key="2">
    <source>
        <dbReference type="ARBA" id="ARBA00022490"/>
    </source>
</evidence>
<evidence type="ECO:0000313" key="12">
    <source>
        <dbReference type="EMBL" id="PIO28046.1"/>
    </source>
</evidence>
<comment type="subcellular location">
    <subcellularLocation>
        <location evidence="1">Cytoplasm</location>
    </subcellularLocation>
</comment>
<keyword evidence="6" id="KW-0863">Zinc-finger</keyword>
<dbReference type="SUPFAM" id="SSF48065">
    <property type="entry name" value="DBL homology domain (DH-domain)"/>
    <property type="match status" value="1"/>
</dbReference>
<evidence type="ECO:0000256" key="1">
    <source>
        <dbReference type="ARBA" id="ARBA00004496"/>
    </source>
</evidence>
<dbReference type="GO" id="GO:0005737">
    <property type="term" value="C:cytoplasm"/>
    <property type="evidence" value="ECO:0007669"/>
    <property type="project" value="UniProtKB-SubCell"/>
</dbReference>
<dbReference type="InterPro" id="IPR011993">
    <property type="entry name" value="PH-like_dom_sf"/>
</dbReference>
<dbReference type="FunFam" id="1.20.900.10:FF:000004">
    <property type="entry name" value="Rho guanine nucleotide exchange factor 2"/>
    <property type="match status" value="1"/>
</dbReference>
<keyword evidence="8" id="KW-0175">Coiled coil</keyword>
<sequence length="467" mass="54124">MGDCMSLFCQDVVDAALWSDFSSDALEFEAESWSLVVDSSFCNKQDKDVIKRQDVIYELMQTELHHIQTLFIMSEVFRKGMKEELQMDHSTVDRIFPCLDELLESHKSFFYNLRERKQESREGNDGNFVINRIGDILFSAENAEKMKHIYGQFCSHHIEAVNLFKELQHNKKFQNFIKVTNSNLQARRRGIPECILLVTQRITKYPVLVERILRYTPVDLKVSEFERKQRLEEFVNKIENKTFTKMKNGHVFTKQDLKNKERVLLYEGVLLWKTATGRFKDIQALLLTDVLLFLQEKDQKYIFAAVDQKSPVISLQKLIVREVANEERGMFLISASSAGPEMYEIHTNSKEERNTWMRQIQEAVQSCPEEEGKISESDEDRRAADARAAKAQQYQEVLSIHDQQICSYLEEKLQIFAELAALCGGSDVKLETQLLVKAESGEIPQAASFLEAALKESTYSRLIRARL</sequence>
<gene>
    <name evidence="12" type="ORF">AB205_0025330</name>
</gene>
<dbReference type="OrthoDB" id="28045at2759"/>
<feature type="domain" description="PH" evidence="10">
    <location>
        <begin position="263"/>
        <end position="365"/>
    </location>
</feature>
<dbReference type="InterPro" id="IPR000219">
    <property type="entry name" value="DH_dom"/>
</dbReference>
<dbReference type="Pfam" id="PF17838">
    <property type="entry name" value="PH_16"/>
    <property type="match status" value="1"/>
</dbReference>
<dbReference type="EMBL" id="KV942810">
    <property type="protein sequence ID" value="PIO28046.1"/>
    <property type="molecule type" value="Genomic_DNA"/>
</dbReference>
<evidence type="ECO:0000256" key="3">
    <source>
        <dbReference type="ARBA" id="ARBA00022553"/>
    </source>
</evidence>
<feature type="region of interest" description="Disordered" evidence="9">
    <location>
        <begin position="367"/>
        <end position="386"/>
    </location>
</feature>
<dbReference type="GO" id="GO:0005085">
    <property type="term" value="F:guanyl-nucleotide exchange factor activity"/>
    <property type="evidence" value="ECO:0007669"/>
    <property type="project" value="UniProtKB-KW"/>
</dbReference>
<dbReference type="SUPFAM" id="SSF50729">
    <property type="entry name" value="PH domain-like"/>
    <property type="match status" value="1"/>
</dbReference>
<feature type="domain" description="DH" evidence="11">
    <location>
        <begin position="51"/>
        <end position="240"/>
    </location>
</feature>
<name>A0A2G9RJG1_AQUCT</name>
<dbReference type="PANTHER" id="PTHR13944">
    <property type="entry name" value="AGAP007712-PA"/>
    <property type="match status" value="1"/>
</dbReference>
<feature type="compositionally biased region" description="Basic and acidic residues" evidence="9">
    <location>
        <begin position="370"/>
        <end position="386"/>
    </location>
</feature>
<keyword evidence="4" id="KW-0344">Guanine-nucleotide releasing factor</keyword>
<organism evidence="12 13">
    <name type="scientific">Aquarana catesbeiana</name>
    <name type="common">American bullfrog</name>
    <name type="synonym">Rana catesbeiana</name>
    <dbReference type="NCBI Taxonomy" id="8400"/>
    <lineage>
        <taxon>Eukaryota</taxon>
        <taxon>Metazoa</taxon>
        <taxon>Chordata</taxon>
        <taxon>Craniata</taxon>
        <taxon>Vertebrata</taxon>
        <taxon>Euteleostomi</taxon>
        <taxon>Amphibia</taxon>
        <taxon>Batrachia</taxon>
        <taxon>Anura</taxon>
        <taxon>Neobatrachia</taxon>
        <taxon>Ranoidea</taxon>
        <taxon>Ranidae</taxon>
        <taxon>Aquarana</taxon>
    </lineage>
</organism>
<accession>A0A2G9RJG1</accession>
<keyword evidence="13" id="KW-1185">Reference proteome</keyword>
<dbReference type="FunFam" id="2.30.29.30:FF:000021">
    <property type="entry name" value="Rho guanine nucleotide exchange factor 2"/>
    <property type="match status" value="1"/>
</dbReference>
<evidence type="ECO:0000256" key="8">
    <source>
        <dbReference type="ARBA" id="ARBA00023054"/>
    </source>
</evidence>
<keyword evidence="3" id="KW-0597">Phosphoprotein</keyword>
<evidence type="ECO:0000313" key="13">
    <source>
        <dbReference type="Proteomes" id="UP000228934"/>
    </source>
</evidence>
<dbReference type="Gene3D" id="1.20.900.10">
    <property type="entry name" value="Dbl homology (DH) domain"/>
    <property type="match status" value="1"/>
</dbReference>
<evidence type="ECO:0000259" key="11">
    <source>
        <dbReference type="PROSITE" id="PS50010"/>
    </source>
</evidence>
<dbReference type="InterPro" id="IPR001849">
    <property type="entry name" value="PH_domain"/>
</dbReference>
<dbReference type="GO" id="GO:0035023">
    <property type="term" value="P:regulation of Rho protein signal transduction"/>
    <property type="evidence" value="ECO:0007669"/>
    <property type="project" value="TreeGrafter"/>
</dbReference>
<evidence type="ECO:0000256" key="5">
    <source>
        <dbReference type="ARBA" id="ARBA00022723"/>
    </source>
</evidence>
<dbReference type="PROSITE" id="PS50010">
    <property type="entry name" value="DH_2"/>
    <property type="match status" value="1"/>
</dbReference>
<dbReference type="AlphaFoldDB" id="A0A2G9RJG1"/>
<dbReference type="InterPro" id="IPR041020">
    <property type="entry name" value="PH_16"/>
</dbReference>
<evidence type="ECO:0000256" key="9">
    <source>
        <dbReference type="SAM" id="MobiDB-lite"/>
    </source>
</evidence>
<evidence type="ECO:0000256" key="7">
    <source>
        <dbReference type="ARBA" id="ARBA00022833"/>
    </source>
</evidence>
<dbReference type="SMART" id="SM00233">
    <property type="entry name" value="PH"/>
    <property type="match status" value="1"/>
</dbReference>
<dbReference type="Gene3D" id="2.30.29.30">
    <property type="entry name" value="Pleckstrin-homology domain (PH domain)/Phosphotyrosine-binding domain (PTB)"/>
    <property type="match status" value="1"/>
</dbReference>
<proteinExistence type="predicted"/>
<dbReference type="SMART" id="SM00325">
    <property type="entry name" value="RhoGEF"/>
    <property type="match status" value="1"/>
</dbReference>
<evidence type="ECO:0000256" key="4">
    <source>
        <dbReference type="ARBA" id="ARBA00022658"/>
    </source>
</evidence>
<keyword evidence="5" id="KW-0479">Metal-binding</keyword>
<dbReference type="PROSITE" id="PS50003">
    <property type="entry name" value="PH_DOMAIN"/>
    <property type="match status" value="1"/>
</dbReference>
<dbReference type="InterPro" id="IPR035899">
    <property type="entry name" value="DBL_dom_sf"/>
</dbReference>
<protein>
    <recommendedName>
        <fullName evidence="14">DH domain-containing protein</fullName>
    </recommendedName>
</protein>
<dbReference type="InterPro" id="IPR051632">
    <property type="entry name" value="Rho_GEF"/>
</dbReference>
<reference evidence="13" key="1">
    <citation type="journal article" date="2017" name="Nat. Commun.">
        <title>The North American bullfrog draft genome provides insight into hormonal regulation of long noncoding RNA.</title>
        <authorList>
            <person name="Hammond S.A."/>
            <person name="Warren R.L."/>
            <person name="Vandervalk B.P."/>
            <person name="Kucuk E."/>
            <person name="Khan H."/>
            <person name="Gibb E.A."/>
            <person name="Pandoh P."/>
            <person name="Kirk H."/>
            <person name="Zhao Y."/>
            <person name="Jones M."/>
            <person name="Mungall A.J."/>
            <person name="Coope R."/>
            <person name="Pleasance S."/>
            <person name="Moore R.A."/>
            <person name="Holt R.A."/>
            <person name="Round J.M."/>
            <person name="Ohora S."/>
            <person name="Walle B.V."/>
            <person name="Veldhoen N."/>
            <person name="Helbing C.C."/>
            <person name="Birol I."/>
        </authorList>
    </citation>
    <scope>NUCLEOTIDE SEQUENCE [LARGE SCALE GENOMIC DNA]</scope>
</reference>
<dbReference type="Pfam" id="PF00621">
    <property type="entry name" value="RhoGEF"/>
    <property type="match status" value="1"/>
</dbReference>
<keyword evidence="7" id="KW-0862">Zinc</keyword>
<dbReference type="CDD" id="cd00160">
    <property type="entry name" value="RhoGEF"/>
    <property type="match status" value="1"/>
</dbReference>